<feature type="compositionally biased region" description="Pro residues" evidence="1">
    <location>
        <begin position="10"/>
        <end position="19"/>
    </location>
</feature>
<keyword evidence="3" id="KW-1185">Reference proteome</keyword>
<sequence>MAGATKKPLPAEPWIPPPGAASAAGSGRVEVETDLEASRAGVERRRALRRAARRRVAGETPSDGYLERSTASATVARQHRLSEASFVEWAAEANRCAGPASPAAVDLSLSAYFDYLYLGGCEPWEGRQALHGFAHVHRFPRPKDTFPHAVKALAGWLKRAPESSRDPCPWEALALLATWFIGLGNLAGALAAACAVVQFGVYGRPSATLAPTLDHIVSGSSAANRRYNQLAVIVAPSGLGRKPAKNQHYDDTVIVGGMSPERAWIRTALERLMARAKRLKLSSLFAGLDLPTYEALFRRGSQ</sequence>
<feature type="non-terminal residue" evidence="2">
    <location>
        <position position="302"/>
    </location>
</feature>
<accession>A0ABN9RJ18</accession>
<dbReference type="EMBL" id="CAUYUJ010006764">
    <property type="protein sequence ID" value="CAK0818576.1"/>
    <property type="molecule type" value="Genomic_DNA"/>
</dbReference>
<organism evidence="2 3">
    <name type="scientific">Prorocentrum cordatum</name>
    <dbReference type="NCBI Taxonomy" id="2364126"/>
    <lineage>
        <taxon>Eukaryota</taxon>
        <taxon>Sar</taxon>
        <taxon>Alveolata</taxon>
        <taxon>Dinophyceae</taxon>
        <taxon>Prorocentrales</taxon>
        <taxon>Prorocentraceae</taxon>
        <taxon>Prorocentrum</taxon>
    </lineage>
</organism>
<proteinExistence type="predicted"/>
<dbReference type="Proteomes" id="UP001189429">
    <property type="component" value="Unassembled WGS sequence"/>
</dbReference>
<evidence type="ECO:0000256" key="1">
    <source>
        <dbReference type="SAM" id="MobiDB-lite"/>
    </source>
</evidence>
<evidence type="ECO:0000313" key="3">
    <source>
        <dbReference type="Proteomes" id="UP001189429"/>
    </source>
</evidence>
<feature type="region of interest" description="Disordered" evidence="1">
    <location>
        <begin position="1"/>
        <end position="45"/>
    </location>
</feature>
<evidence type="ECO:0000313" key="2">
    <source>
        <dbReference type="EMBL" id="CAK0818576.1"/>
    </source>
</evidence>
<gene>
    <name evidence="2" type="ORF">PCOR1329_LOCUS20799</name>
</gene>
<name>A0ABN9RJ18_9DINO</name>
<protein>
    <submittedName>
        <fullName evidence="2">Uncharacterized protein</fullName>
    </submittedName>
</protein>
<reference evidence="2" key="1">
    <citation type="submission" date="2023-10" db="EMBL/GenBank/DDBJ databases">
        <authorList>
            <person name="Chen Y."/>
            <person name="Shah S."/>
            <person name="Dougan E. K."/>
            <person name="Thang M."/>
            <person name="Chan C."/>
        </authorList>
    </citation>
    <scope>NUCLEOTIDE SEQUENCE [LARGE SCALE GENOMIC DNA]</scope>
</reference>
<comment type="caution">
    <text evidence="2">The sequence shown here is derived from an EMBL/GenBank/DDBJ whole genome shotgun (WGS) entry which is preliminary data.</text>
</comment>